<dbReference type="EMBL" id="CAKOAT010205266">
    <property type="protein sequence ID" value="CAH8355232.1"/>
    <property type="molecule type" value="Genomic_DNA"/>
</dbReference>
<accession>A0ABC8KI29</accession>
<sequence length="93" mass="10745">MAVMRWLMQFAGFTEMLLGDLFLDKIAMECGVNTSAEYERWRENFFHELEVVFVDMIIIRLCLCVHEQFGINGRVEVIDASSSDQTKLQGGYT</sequence>
<proteinExistence type="predicted"/>
<name>A0ABC8KI29_ERUVS</name>
<evidence type="ECO:0000313" key="1">
    <source>
        <dbReference type="EMBL" id="CAH8355232.1"/>
    </source>
</evidence>
<evidence type="ECO:0000313" key="2">
    <source>
        <dbReference type="Proteomes" id="UP001642260"/>
    </source>
</evidence>
<keyword evidence="2" id="KW-1185">Reference proteome</keyword>
<organism evidence="1 2">
    <name type="scientific">Eruca vesicaria subsp. sativa</name>
    <name type="common">Garden rocket</name>
    <name type="synonym">Eruca sativa</name>
    <dbReference type="NCBI Taxonomy" id="29727"/>
    <lineage>
        <taxon>Eukaryota</taxon>
        <taxon>Viridiplantae</taxon>
        <taxon>Streptophyta</taxon>
        <taxon>Embryophyta</taxon>
        <taxon>Tracheophyta</taxon>
        <taxon>Spermatophyta</taxon>
        <taxon>Magnoliopsida</taxon>
        <taxon>eudicotyledons</taxon>
        <taxon>Gunneridae</taxon>
        <taxon>Pentapetalae</taxon>
        <taxon>rosids</taxon>
        <taxon>malvids</taxon>
        <taxon>Brassicales</taxon>
        <taxon>Brassicaceae</taxon>
        <taxon>Brassiceae</taxon>
        <taxon>Eruca</taxon>
    </lineage>
</organism>
<comment type="caution">
    <text evidence="1">The sequence shown here is derived from an EMBL/GenBank/DDBJ whole genome shotgun (WGS) entry which is preliminary data.</text>
</comment>
<reference evidence="1 2" key="1">
    <citation type="submission" date="2022-03" db="EMBL/GenBank/DDBJ databases">
        <authorList>
            <person name="Macdonald S."/>
            <person name="Ahmed S."/>
            <person name="Newling K."/>
        </authorList>
    </citation>
    <scope>NUCLEOTIDE SEQUENCE [LARGE SCALE GENOMIC DNA]</scope>
</reference>
<gene>
    <name evidence="1" type="ORF">ERUC_LOCUS20987</name>
</gene>
<protein>
    <submittedName>
        <fullName evidence="1">Uncharacterized protein</fullName>
    </submittedName>
</protein>
<dbReference type="Proteomes" id="UP001642260">
    <property type="component" value="Unassembled WGS sequence"/>
</dbReference>
<dbReference type="AlphaFoldDB" id="A0ABC8KI29"/>